<name>A0ABN2SL22_9ACTN</name>
<dbReference type="InterPro" id="IPR050491">
    <property type="entry name" value="AmpC-like"/>
</dbReference>
<feature type="signal peptide" evidence="1">
    <location>
        <begin position="1"/>
        <end position="42"/>
    </location>
</feature>
<reference evidence="3 4" key="1">
    <citation type="journal article" date="2019" name="Int. J. Syst. Evol. Microbiol.">
        <title>The Global Catalogue of Microorganisms (GCM) 10K type strain sequencing project: providing services to taxonomists for standard genome sequencing and annotation.</title>
        <authorList>
            <consortium name="The Broad Institute Genomics Platform"/>
            <consortium name="The Broad Institute Genome Sequencing Center for Infectious Disease"/>
            <person name="Wu L."/>
            <person name="Ma J."/>
        </authorList>
    </citation>
    <scope>NUCLEOTIDE SEQUENCE [LARGE SCALE GENOMIC DNA]</scope>
    <source>
        <strain evidence="3 4">JCM 15313</strain>
    </source>
</reference>
<evidence type="ECO:0000259" key="2">
    <source>
        <dbReference type="Pfam" id="PF00144"/>
    </source>
</evidence>
<dbReference type="Gene3D" id="3.40.710.10">
    <property type="entry name" value="DD-peptidase/beta-lactamase superfamily"/>
    <property type="match status" value="1"/>
</dbReference>
<protein>
    <submittedName>
        <fullName evidence="3">Serine hydrolase domain-containing protein</fullName>
    </submittedName>
</protein>
<gene>
    <name evidence="3" type="ORF">GCM10009799_12480</name>
</gene>
<evidence type="ECO:0000256" key="1">
    <source>
        <dbReference type="SAM" id="SignalP"/>
    </source>
</evidence>
<feature type="chain" id="PRO_5045122559" evidence="1">
    <location>
        <begin position="43"/>
        <end position="397"/>
    </location>
</feature>
<evidence type="ECO:0000313" key="3">
    <source>
        <dbReference type="EMBL" id="GAA1988328.1"/>
    </source>
</evidence>
<dbReference type="Pfam" id="PF00144">
    <property type="entry name" value="Beta-lactamase"/>
    <property type="match status" value="1"/>
</dbReference>
<sequence length="397" mass="41788">MTYPRGADTMAMKTKWSRTRISVVIGAVCATMLALPSPAAHAQTTGDDHADTLAALKVFQANAGPGAAIHAGGGGDAWTLSVGTGAWPANRPIKADEHFRIGSQTKTFTAAVLLQLVDEKEISLEAPIGDYLPGVVTGNGYDGTRITVRQLLQHTSGIAPYDPYPITQTPKPNPDGTYDLSASVRKGLSRGPVAEPGASLTYSNTNYLILGMLIEKVTGTQVHESITGRIIDPLGLTRTAFPSPGSRTLPSPAVNGYHGLRIGGVRLWRSVVTYDPSLYSSAGAMVSTLEDLTAFYQALVAGEVISPAGLDEMRKVRDLGDSGDGYGLGLSKHSLPCGGVAWGHNGGVPGYHTYTLVTEDGRHASAVTNVYFLTNNPGVQLTNLMDTALCEGQPERT</sequence>
<dbReference type="GO" id="GO:0016787">
    <property type="term" value="F:hydrolase activity"/>
    <property type="evidence" value="ECO:0007669"/>
    <property type="project" value="UniProtKB-KW"/>
</dbReference>
<dbReference type="Proteomes" id="UP001501585">
    <property type="component" value="Unassembled WGS sequence"/>
</dbReference>
<dbReference type="InterPro" id="IPR001466">
    <property type="entry name" value="Beta-lactam-related"/>
</dbReference>
<feature type="domain" description="Beta-lactamase-related" evidence="2">
    <location>
        <begin position="63"/>
        <end position="367"/>
    </location>
</feature>
<keyword evidence="4" id="KW-1185">Reference proteome</keyword>
<dbReference type="PANTHER" id="PTHR46825">
    <property type="entry name" value="D-ALANYL-D-ALANINE-CARBOXYPEPTIDASE/ENDOPEPTIDASE AMPH"/>
    <property type="match status" value="1"/>
</dbReference>
<dbReference type="PANTHER" id="PTHR46825:SF7">
    <property type="entry name" value="D-ALANYL-D-ALANINE CARBOXYPEPTIDASE"/>
    <property type="match status" value="1"/>
</dbReference>
<dbReference type="EMBL" id="BAAAPC010000004">
    <property type="protein sequence ID" value="GAA1988328.1"/>
    <property type="molecule type" value="Genomic_DNA"/>
</dbReference>
<keyword evidence="3" id="KW-0378">Hydrolase</keyword>
<dbReference type="InterPro" id="IPR012338">
    <property type="entry name" value="Beta-lactam/transpept-like"/>
</dbReference>
<proteinExistence type="predicted"/>
<dbReference type="SUPFAM" id="SSF56601">
    <property type="entry name" value="beta-lactamase/transpeptidase-like"/>
    <property type="match status" value="1"/>
</dbReference>
<comment type="caution">
    <text evidence="3">The sequence shown here is derived from an EMBL/GenBank/DDBJ whole genome shotgun (WGS) entry which is preliminary data.</text>
</comment>
<evidence type="ECO:0000313" key="4">
    <source>
        <dbReference type="Proteomes" id="UP001501585"/>
    </source>
</evidence>
<organism evidence="3 4">
    <name type="scientific">Nocardiopsis rhodophaea</name>
    <dbReference type="NCBI Taxonomy" id="280238"/>
    <lineage>
        <taxon>Bacteria</taxon>
        <taxon>Bacillati</taxon>
        <taxon>Actinomycetota</taxon>
        <taxon>Actinomycetes</taxon>
        <taxon>Streptosporangiales</taxon>
        <taxon>Nocardiopsidaceae</taxon>
        <taxon>Nocardiopsis</taxon>
    </lineage>
</organism>
<keyword evidence="1" id="KW-0732">Signal</keyword>
<accession>A0ABN2SL22</accession>